<dbReference type="EC" id="3.2.2.n1" evidence="3"/>
<comment type="caution">
    <text evidence="4">The sequence shown here is derived from an EMBL/GenBank/DDBJ whole genome shotgun (WGS) entry which is preliminary data.</text>
</comment>
<sequence>MTDQSHSIRSICVYCGSRPGSDPSHMAAGRALGKEIADYGLRLIYGGGTKGIMGAVANGALSNGGQVTGIIPEFLIDMEATRHSLGQLNELIVTPDMHARKHTMFERSDAFVALPGGIGTLEEIIEIMTWAQLGRHEKPMIFANINGFWDPMMELLRHMTDEGFIHTAHRVQPLVIDSIEEIIPTIMAQAAEVASDRDGEEAVISKM</sequence>
<evidence type="ECO:0000256" key="2">
    <source>
        <dbReference type="ARBA" id="ARBA00006763"/>
    </source>
</evidence>
<dbReference type="InterPro" id="IPR005269">
    <property type="entry name" value="LOG"/>
</dbReference>
<dbReference type="Gene3D" id="3.40.50.450">
    <property type="match status" value="1"/>
</dbReference>
<dbReference type="GO" id="GO:0009691">
    <property type="term" value="P:cytokinin biosynthetic process"/>
    <property type="evidence" value="ECO:0007669"/>
    <property type="project" value="UniProtKB-UniRule"/>
</dbReference>
<gene>
    <name evidence="4" type="ORF">GGQ67_001471</name>
</gene>
<keyword evidence="3" id="KW-0378">Hydrolase</keyword>
<dbReference type="GO" id="GO:0008714">
    <property type="term" value="F:AMP nucleosidase activity"/>
    <property type="evidence" value="ECO:0007669"/>
    <property type="project" value="UniProtKB-EC"/>
</dbReference>
<dbReference type="PANTHER" id="PTHR31223:SF70">
    <property type="entry name" value="LOG FAMILY PROTEIN YJL055W"/>
    <property type="match status" value="1"/>
</dbReference>
<protein>
    <recommendedName>
        <fullName evidence="3">Cytokinin riboside 5'-monophosphate phosphoribohydrolase</fullName>
        <ecNumber evidence="3">3.2.2.n1</ecNumber>
    </recommendedName>
</protein>
<dbReference type="EMBL" id="JACIDW010000003">
    <property type="protein sequence ID" value="MBB3963832.1"/>
    <property type="molecule type" value="Genomic_DNA"/>
</dbReference>
<evidence type="ECO:0000256" key="3">
    <source>
        <dbReference type="RuleBase" id="RU363015"/>
    </source>
</evidence>
<dbReference type="PANTHER" id="PTHR31223">
    <property type="entry name" value="LOG FAMILY PROTEIN YJL055W"/>
    <property type="match status" value="1"/>
</dbReference>
<dbReference type="InterPro" id="IPR031100">
    <property type="entry name" value="LOG_fam"/>
</dbReference>
<name>A0A7W6CRV9_9HYPH</name>
<comment type="catalytic activity">
    <reaction evidence="1">
        <text>AMP + H2O = D-ribose 5-phosphate + adenine</text>
        <dbReference type="Rhea" id="RHEA:20129"/>
        <dbReference type="ChEBI" id="CHEBI:15377"/>
        <dbReference type="ChEBI" id="CHEBI:16708"/>
        <dbReference type="ChEBI" id="CHEBI:78346"/>
        <dbReference type="ChEBI" id="CHEBI:456215"/>
        <dbReference type="EC" id="3.2.2.4"/>
    </reaction>
</comment>
<dbReference type="GO" id="GO:0005829">
    <property type="term" value="C:cytosol"/>
    <property type="evidence" value="ECO:0007669"/>
    <property type="project" value="TreeGrafter"/>
</dbReference>
<reference evidence="4 5" key="1">
    <citation type="submission" date="2020-08" db="EMBL/GenBank/DDBJ databases">
        <title>Genomic Encyclopedia of Type Strains, Phase IV (KMG-IV): sequencing the most valuable type-strain genomes for metagenomic binning, comparative biology and taxonomic classification.</title>
        <authorList>
            <person name="Goeker M."/>
        </authorList>
    </citation>
    <scope>NUCLEOTIDE SEQUENCE [LARGE SCALE GENOMIC DNA]</scope>
    <source>
        <strain evidence="4 5">DSM 26575</strain>
    </source>
</reference>
<dbReference type="AlphaFoldDB" id="A0A7W6CRV9"/>
<evidence type="ECO:0000256" key="1">
    <source>
        <dbReference type="ARBA" id="ARBA00000274"/>
    </source>
</evidence>
<keyword evidence="3" id="KW-0203">Cytokinin biosynthesis</keyword>
<dbReference type="RefSeq" id="WP_183899522.1">
    <property type="nucleotide sequence ID" value="NZ_JACIDW010000003.1"/>
</dbReference>
<proteinExistence type="inferred from homology"/>
<dbReference type="Pfam" id="PF03641">
    <property type="entry name" value="Lysine_decarbox"/>
    <property type="match status" value="1"/>
</dbReference>
<keyword evidence="5" id="KW-1185">Reference proteome</keyword>
<accession>A0A7W6CRV9</accession>
<comment type="similarity">
    <text evidence="2 3">Belongs to the LOG family.</text>
</comment>
<dbReference type="NCBIfam" id="TIGR00730">
    <property type="entry name" value="Rossman fold protein, TIGR00730 family"/>
    <property type="match status" value="1"/>
</dbReference>
<organism evidence="4 5">
    <name type="scientific">Rhizobium metallidurans</name>
    <dbReference type="NCBI Taxonomy" id="1265931"/>
    <lineage>
        <taxon>Bacteria</taxon>
        <taxon>Pseudomonadati</taxon>
        <taxon>Pseudomonadota</taxon>
        <taxon>Alphaproteobacteria</taxon>
        <taxon>Hyphomicrobiales</taxon>
        <taxon>Rhizobiaceae</taxon>
        <taxon>Rhizobium/Agrobacterium group</taxon>
        <taxon>Rhizobium</taxon>
    </lineage>
</organism>
<evidence type="ECO:0000313" key="5">
    <source>
        <dbReference type="Proteomes" id="UP000582090"/>
    </source>
</evidence>
<evidence type="ECO:0000313" key="4">
    <source>
        <dbReference type="EMBL" id="MBB3963832.1"/>
    </source>
</evidence>
<dbReference type="SUPFAM" id="SSF102405">
    <property type="entry name" value="MCP/YpsA-like"/>
    <property type="match status" value="1"/>
</dbReference>
<dbReference type="Proteomes" id="UP000582090">
    <property type="component" value="Unassembled WGS sequence"/>
</dbReference>